<gene>
    <name evidence="1" type="ORF">Scep_030130</name>
</gene>
<protein>
    <submittedName>
        <fullName evidence="1">Uncharacterized protein</fullName>
    </submittedName>
</protein>
<comment type="caution">
    <text evidence="1">The sequence shown here is derived from an EMBL/GenBank/DDBJ whole genome shotgun (WGS) entry which is preliminary data.</text>
</comment>
<organism evidence="1 2">
    <name type="scientific">Stephania cephalantha</name>
    <dbReference type="NCBI Taxonomy" id="152367"/>
    <lineage>
        <taxon>Eukaryota</taxon>
        <taxon>Viridiplantae</taxon>
        <taxon>Streptophyta</taxon>
        <taxon>Embryophyta</taxon>
        <taxon>Tracheophyta</taxon>
        <taxon>Spermatophyta</taxon>
        <taxon>Magnoliopsida</taxon>
        <taxon>Ranunculales</taxon>
        <taxon>Menispermaceae</taxon>
        <taxon>Menispermoideae</taxon>
        <taxon>Cissampelideae</taxon>
        <taxon>Stephania</taxon>
    </lineage>
</organism>
<keyword evidence="2" id="KW-1185">Reference proteome</keyword>
<accession>A0AAP0DYZ4</accession>
<evidence type="ECO:0000313" key="1">
    <source>
        <dbReference type="EMBL" id="KAK9083659.1"/>
    </source>
</evidence>
<evidence type="ECO:0000313" key="2">
    <source>
        <dbReference type="Proteomes" id="UP001419268"/>
    </source>
</evidence>
<reference evidence="1 2" key="1">
    <citation type="submission" date="2024-01" db="EMBL/GenBank/DDBJ databases">
        <title>Genome assemblies of Stephania.</title>
        <authorList>
            <person name="Yang L."/>
        </authorList>
    </citation>
    <scope>NUCLEOTIDE SEQUENCE [LARGE SCALE GENOMIC DNA]</scope>
    <source>
        <strain evidence="1">JXDWG</strain>
        <tissue evidence="1">Leaf</tissue>
    </source>
</reference>
<name>A0AAP0DYZ4_9MAGN</name>
<proteinExistence type="predicted"/>
<dbReference type="EMBL" id="JBBNAG010000013">
    <property type="protein sequence ID" value="KAK9083659.1"/>
    <property type="molecule type" value="Genomic_DNA"/>
</dbReference>
<dbReference type="PROSITE" id="PS51257">
    <property type="entry name" value="PROKAR_LIPOPROTEIN"/>
    <property type="match status" value="1"/>
</dbReference>
<dbReference type="AlphaFoldDB" id="A0AAP0DYZ4"/>
<sequence length="74" mass="8527">MSELWKYFPLRTCPTSPSGFCNILQACLADRAWLKQIRSRNPIPPHSLQNAKIANYSTSTFFFVVDPHQKPQMT</sequence>
<dbReference type="Proteomes" id="UP001419268">
    <property type="component" value="Unassembled WGS sequence"/>
</dbReference>